<dbReference type="Gene3D" id="3.90.1200.10">
    <property type="match status" value="1"/>
</dbReference>
<accession>A0ABT8GFL3</accession>
<evidence type="ECO:0000259" key="1">
    <source>
        <dbReference type="Pfam" id="PF01636"/>
    </source>
</evidence>
<protein>
    <submittedName>
        <fullName evidence="2">Aminoglycoside phosphotransferase family protein</fullName>
        <ecNumber evidence="2">2.7.1.-</ecNumber>
    </submittedName>
</protein>
<dbReference type="EMBL" id="JAUHQA010000001">
    <property type="protein sequence ID" value="MDN4480220.1"/>
    <property type="molecule type" value="Genomic_DNA"/>
</dbReference>
<dbReference type="Proteomes" id="UP001172708">
    <property type="component" value="Unassembled WGS sequence"/>
</dbReference>
<reference evidence="2" key="1">
    <citation type="submission" date="2023-06" db="EMBL/GenBank/DDBJ databases">
        <title>Egi l300058.</title>
        <authorList>
            <person name="Gao L."/>
            <person name="Fang B.-Z."/>
            <person name="Li W.-J."/>
        </authorList>
    </citation>
    <scope>NUCLEOTIDE SEQUENCE</scope>
    <source>
        <strain evidence="2">EGI L300058</strain>
    </source>
</reference>
<dbReference type="InterPro" id="IPR002575">
    <property type="entry name" value="Aminoglycoside_PTrfase"/>
</dbReference>
<sequence length="335" mass="36422">MDEQLMHGPDAGPAAFNPSRLQWSDLPPHIAATVEERERSRVVDAGSVTQGFSPGYAGVVTLADGRSIFVKAVSAAQNEGARQLATAEANACTALTPDVPAPALRWSSLDEWAVLAFDVVGGASPRLPWAPDDLAAALRALEELAECRPAAGHGLEPLHHDSELFTRWRTYAQVSGRERDQRRERLGEWAPWVERHLESLVAWEADGPAAVTGDRLVHGDLRADNMIIDDDRAWLVDWPHASVAAPWVDLALMLPSVQMQRGGDAHQLFADHPLSRDVEPEEVRACVAGLAGFFLVNAVEPAPPGIPTLRAFQWGQAIPSVEWLRALDPDLARIA</sequence>
<evidence type="ECO:0000313" key="2">
    <source>
        <dbReference type="EMBL" id="MDN4480220.1"/>
    </source>
</evidence>
<dbReference type="EC" id="2.7.1.-" evidence="2"/>
<dbReference type="RefSeq" id="WP_301141576.1">
    <property type="nucleotide sequence ID" value="NZ_JAUHQA010000001.1"/>
</dbReference>
<comment type="caution">
    <text evidence="2">The sequence shown here is derived from an EMBL/GenBank/DDBJ whole genome shotgun (WGS) entry which is preliminary data.</text>
</comment>
<feature type="domain" description="Aminoglycoside phosphotransferase" evidence="1">
    <location>
        <begin position="67"/>
        <end position="264"/>
    </location>
</feature>
<evidence type="ECO:0000313" key="3">
    <source>
        <dbReference type="Proteomes" id="UP001172708"/>
    </source>
</evidence>
<keyword evidence="3" id="KW-1185">Reference proteome</keyword>
<dbReference type="SUPFAM" id="SSF56112">
    <property type="entry name" value="Protein kinase-like (PK-like)"/>
    <property type="match status" value="1"/>
</dbReference>
<dbReference type="InterPro" id="IPR011009">
    <property type="entry name" value="Kinase-like_dom_sf"/>
</dbReference>
<dbReference type="GO" id="GO:0016740">
    <property type="term" value="F:transferase activity"/>
    <property type="evidence" value="ECO:0007669"/>
    <property type="project" value="UniProtKB-KW"/>
</dbReference>
<organism evidence="2 3">
    <name type="scientific">Demequina muriae</name>
    <dbReference type="NCBI Taxonomy" id="3051664"/>
    <lineage>
        <taxon>Bacteria</taxon>
        <taxon>Bacillati</taxon>
        <taxon>Actinomycetota</taxon>
        <taxon>Actinomycetes</taxon>
        <taxon>Micrococcales</taxon>
        <taxon>Demequinaceae</taxon>
        <taxon>Demequina</taxon>
    </lineage>
</organism>
<gene>
    <name evidence="2" type="ORF">QQX02_04695</name>
</gene>
<keyword evidence="2" id="KW-0808">Transferase</keyword>
<proteinExistence type="predicted"/>
<name>A0ABT8GFL3_9MICO</name>
<dbReference type="Pfam" id="PF01636">
    <property type="entry name" value="APH"/>
    <property type="match status" value="1"/>
</dbReference>